<feature type="region of interest" description="Disordered" evidence="1">
    <location>
        <begin position="101"/>
        <end position="147"/>
    </location>
</feature>
<evidence type="ECO:0000313" key="2">
    <source>
        <dbReference type="EMBL" id="PSC72386.1"/>
    </source>
</evidence>
<keyword evidence="3" id="KW-1185">Reference proteome</keyword>
<reference evidence="2 3" key="1">
    <citation type="journal article" date="2018" name="Plant J.">
        <title>Genome sequences of Chlorella sorokiniana UTEX 1602 and Micractinium conductrix SAG 241.80: implications to maltose excretion by a green alga.</title>
        <authorList>
            <person name="Arriola M.B."/>
            <person name="Velmurugan N."/>
            <person name="Zhang Y."/>
            <person name="Plunkett M.H."/>
            <person name="Hondzo H."/>
            <person name="Barney B.M."/>
        </authorList>
    </citation>
    <scope>NUCLEOTIDE SEQUENCE [LARGE SCALE GENOMIC DNA]</scope>
    <source>
        <strain evidence="2 3">SAG 241.80</strain>
    </source>
</reference>
<feature type="region of interest" description="Disordered" evidence="1">
    <location>
        <begin position="281"/>
        <end position="306"/>
    </location>
</feature>
<evidence type="ECO:0000256" key="1">
    <source>
        <dbReference type="SAM" id="MobiDB-lite"/>
    </source>
</evidence>
<name>A0A2P6VE69_9CHLO</name>
<dbReference type="AlphaFoldDB" id="A0A2P6VE69"/>
<organism evidence="2 3">
    <name type="scientific">Micractinium conductrix</name>
    <dbReference type="NCBI Taxonomy" id="554055"/>
    <lineage>
        <taxon>Eukaryota</taxon>
        <taxon>Viridiplantae</taxon>
        <taxon>Chlorophyta</taxon>
        <taxon>core chlorophytes</taxon>
        <taxon>Trebouxiophyceae</taxon>
        <taxon>Chlorellales</taxon>
        <taxon>Chlorellaceae</taxon>
        <taxon>Chlorella clade</taxon>
        <taxon>Micractinium</taxon>
    </lineage>
</organism>
<evidence type="ECO:0000313" key="3">
    <source>
        <dbReference type="Proteomes" id="UP000239649"/>
    </source>
</evidence>
<comment type="caution">
    <text evidence="2">The sequence shown here is derived from an EMBL/GenBank/DDBJ whole genome shotgun (WGS) entry which is preliminary data.</text>
</comment>
<accession>A0A2P6VE69</accession>
<dbReference type="Proteomes" id="UP000239649">
    <property type="component" value="Unassembled WGS sequence"/>
</dbReference>
<dbReference type="EMBL" id="LHPF02000010">
    <property type="protein sequence ID" value="PSC72386.1"/>
    <property type="molecule type" value="Genomic_DNA"/>
</dbReference>
<protein>
    <submittedName>
        <fullName evidence="2">Centrosomal of 131 kDa</fullName>
    </submittedName>
</protein>
<feature type="region of interest" description="Disordered" evidence="1">
    <location>
        <begin position="36"/>
        <end position="63"/>
    </location>
</feature>
<feature type="compositionally biased region" description="Basic and acidic residues" evidence="1">
    <location>
        <begin position="289"/>
        <end position="306"/>
    </location>
</feature>
<gene>
    <name evidence="2" type="ORF">C2E20_4136</name>
</gene>
<sequence length="306" mass="32710">MALRAKQLFGLRPIPPRDKLEAEGWLPSLAHVEVDAPRQNEGGSNEGSWTIRGAQRSLQHAQQDGTLPALQTAVSIQPILEGGSPPARSSDAQNAFGAALTRSRTPLARSRSRASVARSCSPGARGRSPAGLPPRSAADSPLPTPPDSLVAVMQELDAVGGQAAKQAAVLKELEGCCNGARRQVYKAAVQLAQCKEERERDERAIAEAEAAAQRFALQTEQQVAALQLELLSITNAAAAQRRRLDAGARAAERRAEGLDAAAASCQQAAATWKHRYTLMAASHQPLSAAERRRADEEMEEWRNRGA</sequence>
<proteinExistence type="predicted"/>